<sequence>MENNIIRIDRKLEFQGVIVDFYSDYMQMPDGKVVKWDFISHRKGAAAVVPVMDDGKILMVHQYRNALDRMTIEIPAGARDNTTEDTKVCAARELEEETGYRSENLEFLLSLKPTVAYDNEFIDIYVATDLKPGRQHLDPYEFIELEPMDLDVLCEKIYAGEIQDGKTVAALMAYKNKYR</sequence>
<dbReference type="InterPro" id="IPR015797">
    <property type="entry name" value="NUDIX_hydrolase-like_dom_sf"/>
</dbReference>
<dbReference type="PATRIC" id="fig|1235802.3.peg.5114"/>
<dbReference type="GO" id="GO:0006753">
    <property type="term" value="P:nucleoside phosphate metabolic process"/>
    <property type="evidence" value="ECO:0007669"/>
    <property type="project" value="TreeGrafter"/>
</dbReference>
<dbReference type="PANTHER" id="PTHR11839">
    <property type="entry name" value="UDP/ADP-SUGAR PYROPHOSPHATASE"/>
    <property type="match status" value="1"/>
</dbReference>
<proteinExistence type="predicted"/>
<dbReference type="AlphaFoldDB" id="N1ZUM5"/>
<dbReference type="PANTHER" id="PTHR11839:SF18">
    <property type="entry name" value="NUDIX HYDROLASE DOMAIN-CONTAINING PROTEIN"/>
    <property type="match status" value="1"/>
</dbReference>
<keyword evidence="5" id="KW-1185">Reference proteome</keyword>
<evidence type="ECO:0000313" key="4">
    <source>
        <dbReference type="EMBL" id="EMZ20737.1"/>
    </source>
</evidence>
<dbReference type="Pfam" id="PF00293">
    <property type="entry name" value="NUDIX"/>
    <property type="match status" value="1"/>
</dbReference>
<comment type="caution">
    <text evidence="4">The sequence shown here is derived from an EMBL/GenBank/DDBJ whole genome shotgun (WGS) entry which is preliminary data.</text>
</comment>
<evidence type="ECO:0000313" key="5">
    <source>
        <dbReference type="Proteomes" id="UP000012589"/>
    </source>
</evidence>
<evidence type="ECO:0000259" key="3">
    <source>
        <dbReference type="PROSITE" id="PS51462"/>
    </source>
</evidence>
<dbReference type="SUPFAM" id="SSF55811">
    <property type="entry name" value="Nudix"/>
    <property type="match status" value="1"/>
</dbReference>
<accession>N1ZUM5</accession>
<dbReference type="STRING" id="1235802.C823_04854"/>
<name>N1ZUM5_9FIRM</name>
<comment type="cofactor">
    <cofactor evidence="1">
        <name>Mg(2+)</name>
        <dbReference type="ChEBI" id="CHEBI:18420"/>
    </cofactor>
</comment>
<dbReference type="Proteomes" id="UP000012589">
    <property type="component" value="Unassembled WGS sequence"/>
</dbReference>
<evidence type="ECO:0000256" key="2">
    <source>
        <dbReference type="ARBA" id="ARBA00022801"/>
    </source>
</evidence>
<dbReference type="EMBL" id="AQFT01000140">
    <property type="protein sequence ID" value="EMZ20737.1"/>
    <property type="molecule type" value="Genomic_DNA"/>
</dbReference>
<dbReference type="CDD" id="cd03424">
    <property type="entry name" value="NUDIX_ADPRase_Nudt5_UGPPase_Nudt14"/>
    <property type="match status" value="1"/>
</dbReference>
<gene>
    <name evidence="4" type="ORF">C823_04854</name>
</gene>
<reference evidence="4 5" key="1">
    <citation type="journal article" date="2014" name="Genome Announc.">
        <title>Draft genome sequences of the altered schaedler flora, a defined bacterial community from gnotobiotic mice.</title>
        <authorList>
            <person name="Wannemuehler M.J."/>
            <person name="Overstreet A.M."/>
            <person name="Ward D.V."/>
            <person name="Phillips G.J."/>
        </authorList>
    </citation>
    <scope>NUCLEOTIDE SEQUENCE [LARGE SCALE GENOMIC DNA]</scope>
    <source>
        <strain evidence="4 5">ASF492</strain>
    </source>
</reference>
<dbReference type="InterPro" id="IPR000086">
    <property type="entry name" value="NUDIX_hydrolase_dom"/>
</dbReference>
<feature type="domain" description="Nudix hydrolase" evidence="3">
    <location>
        <begin position="42"/>
        <end position="170"/>
    </location>
</feature>
<protein>
    <recommendedName>
        <fullName evidence="3">Nudix hydrolase domain-containing protein</fullName>
    </recommendedName>
</protein>
<organism evidence="4 5">
    <name type="scientific">Eubacterium plexicaudatum ASF492</name>
    <dbReference type="NCBI Taxonomy" id="1235802"/>
    <lineage>
        <taxon>Bacteria</taxon>
        <taxon>Bacillati</taxon>
        <taxon>Bacillota</taxon>
        <taxon>Clostridia</taxon>
        <taxon>Eubacteriales</taxon>
        <taxon>Eubacteriaceae</taxon>
        <taxon>Eubacterium</taxon>
    </lineage>
</organism>
<dbReference type="PROSITE" id="PS51462">
    <property type="entry name" value="NUDIX"/>
    <property type="match status" value="1"/>
</dbReference>
<keyword evidence="2" id="KW-0378">Hydrolase</keyword>
<dbReference type="Gene3D" id="3.90.79.10">
    <property type="entry name" value="Nucleoside Triphosphate Pyrophosphohydrolase"/>
    <property type="match status" value="1"/>
</dbReference>
<dbReference type="HOGENOM" id="CLU_062658_5_1_9"/>
<dbReference type="eggNOG" id="COG0494">
    <property type="taxonomic scope" value="Bacteria"/>
</dbReference>
<dbReference type="GO" id="GO:0019693">
    <property type="term" value="P:ribose phosphate metabolic process"/>
    <property type="evidence" value="ECO:0007669"/>
    <property type="project" value="TreeGrafter"/>
</dbReference>
<dbReference type="GO" id="GO:0016787">
    <property type="term" value="F:hydrolase activity"/>
    <property type="evidence" value="ECO:0007669"/>
    <property type="project" value="UniProtKB-KW"/>
</dbReference>
<evidence type="ECO:0000256" key="1">
    <source>
        <dbReference type="ARBA" id="ARBA00001946"/>
    </source>
</evidence>
<dbReference type="OrthoDB" id="9806150at2"/>